<dbReference type="Gene3D" id="1.10.390.10">
    <property type="entry name" value="Neutral Protease Domain 2"/>
    <property type="match status" value="1"/>
</dbReference>
<dbReference type="RefSeq" id="WP_072947741.1">
    <property type="nucleotide sequence ID" value="NZ_FRCT01000001.1"/>
</dbReference>
<dbReference type="Proteomes" id="UP000184394">
    <property type="component" value="Unassembled WGS sequence"/>
</dbReference>
<keyword evidence="2" id="KW-0964">Secreted</keyword>
<feature type="transmembrane region" description="Helical" evidence="9">
    <location>
        <begin position="140"/>
        <end position="160"/>
    </location>
</feature>
<dbReference type="Gene3D" id="2.60.40.10">
    <property type="entry name" value="Immunoglobulins"/>
    <property type="match status" value="2"/>
</dbReference>
<evidence type="ECO:0000259" key="11">
    <source>
        <dbReference type="Pfam" id="PF02868"/>
    </source>
</evidence>
<keyword evidence="3 12" id="KW-0645">Protease</keyword>
<evidence type="ECO:0000313" key="12">
    <source>
        <dbReference type="EMBL" id="SHM12470.1"/>
    </source>
</evidence>
<evidence type="ECO:0000256" key="10">
    <source>
        <dbReference type="SAM" id="SignalP"/>
    </source>
</evidence>
<keyword evidence="9" id="KW-0812">Transmembrane</keyword>
<keyword evidence="5" id="KW-0378">Hydrolase</keyword>
<evidence type="ECO:0000256" key="9">
    <source>
        <dbReference type="SAM" id="Phobius"/>
    </source>
</evidence>
<evidence type="ECO:0000256" key="3">
    <source>
        <dbReference type="ARBA" id="ARBA00022670"/>
    </source>
</evidence>
<reference evidence="12 13" key="1">
    <citation type="submission" date="2016-11" db="EMBL/GenBank/DDBJ databases">
        <authorList>
            <person name="Jaros S."/>
            <person name="Januszkiewicz K."/>
            <person name="Wedrychowicz H."/>
        </authorList>
    </citation>
    <scope>NUCLEOTIDE SEQUENCE [LARGE SCALE GENOMIC DNA]</scope>
    <source>
        <strain evidence="12 13">Y1</strain>
    </source>
</reference>
<dbReference type="SUPFAM" id="SSF103647">
    <property type="entry name" value="TSP type-3 repeat"/>
    <property type="match status" value="1"/>
</dbReference>
<evidence type="ECO:0000256" key="4">
    <source>
        <dbReference type="ARBA" id="ARBA00022729"/>
    </source>
</evidence>
<keyword evidence="8 12" id="KW-0482">Metalloprotease</keyword>
<accession>A0A1M7G859</accession>
<dbReference type="Pfam" id="PF18884">
    <property type="entry name" value="TSP3_bac"/>
    <property type="match status" value="4"/>
</dbReference>
<comment type="subcellular location">
    <subcellularLocation>
        <location evidence="1">Secreted</location>
    </subcellularLocation>
</comment>
<protein>
    <submittedName>
        <fullName evidence="12">Zn-dependent metalloprotease</fullName>
    </submittedName>
</protein>
<evidence type="ECO:0000256" key="8">
    <source>
        <dbReference type="ARBA" id="ARBA00023049"/>
    </source>
</evidence>
<evidence type="ECO:0000256" key="6">
    <source>
        <dbReference type="ARBA" id="ARBA00022833"/>
    </source>
</evidence>
<proteinExistence type="predicted"/>
<evidence type="ECO:0000256" key="1">
    <source>
        <dbReference type="ARBA" id="ARBA00004613"/>
    </source>
</evidence>
<dbReference type="GO" id="GO:0006508">
    <property type="term" value="P:proteolysis"/>
    <property type="evidence" value="ECO:0007669"/>
    <property type="project" value="UniProtKB-KW"/>
</dbReference>
<dbReference type="SUPFAM" id="SSF55486">
    <property type="entry name" value="Metalloproteases ('zincins'), catalytic domain"/>
    <property type="match status" value="1"/>
</dbReference>
<dbReference type="Pfam" id="PF02868">
    <property type="entry name" value="Peptidase_M4_C"/>
    <property type="match status" value="1"/>
</dbReference>
<dbReference type="InterPro" id="IPR001570">
    <property type="entry name" value="Peptidase_M4_C_domain"/>
</dbReference>
<dbReference type="InterPro" id="IPR013783">
    <property type="entry name" value="Ig-like_fold"/>
</dbReference>
<dbReference type="GO" id="GO:0004222">
    <property type="term" value="F:metalloendopeptidase activity"/>
    <property type="evidence" value="ECO:0007669"/>
    <property type="project" value="InterPro"/>
</dbReference>
<dbReference type="SUPFAM" id="SSF49478">
    <property type="entry name" value="Cna protein B-type domain"/>
    <property type="match status" value="1"/>
</dbReference>
<dbReference type="InterPro" id="IPR027268">
    <property type="entry name" value="Peptidase_M4/M1_CTD_sf"/>
</dbReference>
<feature type="signal peptide" evidence="10">
    <location>
        <begin position="1"/>
        <end position="21"/>
    </location>
</feature>
<name>A0A1M7G859_RUMFL</name>
<feature type="chain" id="PRO_5039223319" evidence="10">
    <location>
        <begin position="22"/>
        <end position="1306"/>
    </location>
</feature>
<gene>
    <name evidence="12" type="ORF">SAMN04487860_101122</name>
</gene>
<feature type="transmembrane region" description="Helical" evidence="9">
    <location>
        <begin position="167"/>
        <end position="184"/>
    </location>
</feature>
<dbReference type="GO" id="GO:0005509">
    <property type="term" value="F:calcium ion binding"/>
    <property type="evidence" value="ECO:0007669"/>
    <property type="project" value="InterPro"/>
</dbReference>
<feature type="domain" description="Peptidase M4 C-terminal" evidence="11">
    <location>
        <begin position="844"/>
        <end position="969"/>
    </location>
</feature>
<evidence type="ECO:0000256" key="2">
    <source>
        <dbReference type="ARBA" id="ARBA00022525"/>
    </source>
</evidence>
<evidence type="ECO:0000313" key="13">
    <source>
        <dbReference type="Proteomes" id="UP000184394"/>
    </source>
</evidence>
<keyword evidence="7" id="KW-0106">Calcium</keyword>
<keyword evidence="9" id="KW-0472">Membrane</keyword>
<keyword evidence="4 10" id="KW-0732">Signal</keyword>
<dbReference type="InterPro" id="IPR028974">
    <property type="entry name" value="TSP_type-3_rpt"/>
</dbReference>
<evidence type="ECO:0000256" key="7">
    <source>
        <dbReference type="ARBA" id="ARBA00022837"/>
    </source>
</evidence>
<keyword evidence="6" id="KW-0862">Zinc</keyword>
<dbReference type="EMBL" id="FRCT01000001">
    <property type="protein sequence ID" value="SHM12470.1"/>
    <property type="molecule type" value="Genomic_DNA"/>
</dbReference>
<dbReference type="InterPro" id="IPR059100">
    <property type="entry name" value="TSP3_bac"/>
</dbReference>
<sequence>MKKLIRILFLTIMCFFVTSNSATLNVRAAETNEVSGIEIMISSDKDEYNSNEKATINYSIKNNSETNLNSLNWKLTLPEKLSLTSGDLSGKEITVNAGETIDGSAIIMMNNTANSTTTSNAATTTTTTVQKTDSAKTGDYVNIAIPTSIILIASAIAFITRKKGKKTLMFFCFLTCATCISAFIPTNTLAAEYDRVKANVDKTLKIGNSDYKIEFSVDFDPDAYEVSVSNQLYAWADYSQKDNTITLQWLKQENAISYKVYEKNASKKAIAEVSDKTEYVYNINTSDIKDEYIFYIKAINTKDQSLSNDVIVKREKSGMLSFEDIDSDNDGITDLKEIRLNTNRLDQDTDKDGLIDGYEVLTVKTDPLTVASRESGISDGEDDIDGDGLTNANEYNYSTNPFVGDTDEDGFPDGYEVLNGMDPLKLDNLSLETINVSELDDNREYDLEILNLTEEQPLDIFYNEDDNVETINGVFTDRQIKCAQDAFRAICNVRSLLGIKDPQNELKFSKLDTNKYFSSYSFDIEYKGIEVYGRDITVTCDLEGKVSSITSYYISNEILDKINTVPTISEKDISNIINKDSESKAEITSCNLYIKPDTDTVLAYNVITSDNEAIWINAHSGEIISRIKMNNRASASYGADVEYNKENGMHYMNYHDKVALYDWNDSEVKGTDIPDIIKETGFDSYSYFSDSTPDPVNPNDPDAKLTYADAKATYENAVSAYEWYNSHYYSGIDGCGKPVPVFINDKDTRNQVDTSELSTLSASEIDDIVANGTFTYNDYFASFDEEYCYEYITFTIRANGYDDKKTAGYSLALVGHEFGHAVFKHKCGIKDFNYATTSNINKTINEAYADIFGSCVEGKWIERRRPNRNIAEPNKTGNPCAMNDSYFDPSFSEEHKNSTVISHAAYLMNTKYGIDMETVWKLFYYSLGKIKDHTDFKGIRGIIIQTARNLKYSETIINNIGHAFDEVNIIEQKGSVQIQVLDHNQPLKNGLVSIVKSDNIIKQLNTNEAGIALFDDLDAGTYDVRVKSPDGQVIYTKVTIISYKTTYKTIYFGTGSTNFDWVHYDHYNYDQKIGATLAKHINISDSEIKMIGYTEDPIKDFLVTNENENESSIIHSKQKNISFSLKRDKADWHTMEGGGFLFDVSLSNEDVIDENGKKIGSKTGKITAHCLLVTKEGLKLCFLNNVDISKMSDGNYKNVIGLDSTYISNMEEHNRNNFNPQYTKLGQTNYNIGDVLDEHNFTIRIDKSNKEYITVWDNDKIIINNLCINKLEGDDFGPITSHINHWCPQVSYFTFSDIKINLVSVT</sequence>
<keyword evidence="9" id="KW-1133">Transmembrane helix</keyword>
<evidence type="ECO:0000256" key="5">
    <source>
        <dbReference type="ARBA" id="ARBA00022801"/>
    </source>
</evidence>
<organism evidence="12 13">
    <name type="scientific">Ruminococcus flavefaciens</name>
    <dbReference type="NCBI Taxonomy" id="1265"/>
    <lineage>
        <taxon>Bacteria</taxon>
        <taxon>Bacillati</taxon>
        <taxon>Bacillota</taxon>
        <taxon>Clostridia</taxon>
        <taxon>Eubacteriales</taxon>
        <taxon>Oscillospiraceae</taxon>
        <taxon>Ruminococcus</taxon>
    </lineage>
</organism>